<keyword evidence="4" id="KW-1185">Reference proteome</keyword>
<dbReference type="InterPro" id="IPR016032">
    <property type="entry name" value="Sig_transdc_resp-reg_C-effctor"/>
</dbReference>
<dbReference type="InterPro" id="IPR036388">
    <property type="entry name" value="WH-like_DNA-bd_sf"/>
</dbReference>
<dbReference type="Gene3D" id="1.25.40.10">
    <property type="entry name" value="Tetratricopeptide repeat domain"/>
    <property type="match status" value="2"/>
</dbReference>
<dbReference type="SMART" id="SM00028">
    <property type="entry name" value="TPR"/>
    <property type="match status" value="5"/>
</dbReference>
<dbReference type="InterPro" id="IPR019734">
    <property type="entry name" value="TPR_rpt"/>
</dbReference>
<protein>
    <submittedName>
        <fullName evidence="3">DNA-binding transcriptional regulator, CsgD family</fullName>
    </submittedName>
</protein>
<dbReference type="GO" id="GO:0003677">
    <property type="term" value="F:DNA binding"/>
    <property type="evidence" value="ECO:0007669"/>
    <property type="project" value="UniProtKB-KW"/>
</dbReference>
<feature type="transmembrane region" description="Helical" evidence="1">
    <location>
        <begin position="443"/>
        <end position="463"/>
    </location>
</feature>
<evidence type="ECO:0000256" key="2">
    <source>
        <dbReference type="SAM" id="SignalP"/>
    </source>
</evidence>
<dbReference type="RefSeq" id="WP_097046701.1">
    <property type="nucleotide sequence ID" value="NZ_OBEH01000005.1"/>
</dbReference>
<sequence>MKSSSLYIVFALLMASIANAQYTKTLDSLLKVYQSQAEDTSKIGTIKLLFDSYLNNNLNEAEKYVIEELELSQKLDYKKGVGMAYLHFGVLDEYRSHLDSAKIDYSKARIIFRDIEHHGLEAVAIRNFAGVEYNLGNYDEALKILDEGIATLNKHSSDSTALIPFYHNKGLIHKFKGNYRIATQQVIKELRILEKLNRPIQKADALNLLASTESIQANYEKSIEYNLEALEVYREFNDKFFEVNVLNDIGLDYYSLEIYEQAIAYLGKALEVNKIIKNQSLKSTVLTNLGNAYAKSNRPSEAINYISKGIETAEKIGAKNKMVEGYNALAAVHAGLNNNNLAISYYSKSIEHINKGGSKANLSNAYKGRSELYARLSNHKLAYDDHLYHKQLSDSIYNNTKSQQIGELKTIYETEKKEQQIAIQEKDIAVLEKEAQISYQQKLLLGGGLGLALIVLGLGFYGFRQKVKRNKLEKEKVDAQLAFKKKELTTHALHLAKKNEVLENLKQRVTEIQEKETSSDYRELISTITFDQQDDKHWQSFTQYFEAVHKDFSKNAAQTYPTISKSELRLMALIRMNLSSKEIANILNISGEGIKKARQRLRKKMNLERQDSLETTIAAL</sequence>
<dbReference type="Pfam" id="PF13424">
    <property type="entry name" value="TPR_12"/>
    <property type="match status" value="1"/>
</dbReference>
<keyword evidence="1" id="KW-0812">Transmembrane</keyword>
<dbReference type="SUPFAM" id="SSF48452">
    <property type="entry name" value="TPR-like"/>
    <property type="match status" value="2"/>
</dbReference>
<dbReference type="AlphaFoldDB" id="A0A285MVL6"/>
<evidence type="ECO:0000256" key="1">
    <source>
        <dbReference type="SAM" id="Phobius"/>
    </source>
</evidence>
<dbReference type="Pfam" id="PF13374">
    <property type="entry name" value="TPR_10"/>
    <property type="match status" value="1"/>
</dbReference>
<dbReference type="Pfam" id="PF13181">
    <property type="entry name" value="TPR_8"/>
    <property type="match status" value="1"/>
</dbReference>
<dbReference type="OrthoDB" id="1090267at2"/>
<evidence type="ECO:0000313" key="3">
    <source>
        <dbReference type="EMBL" id="SNZ01239.1"/>
    </source>
</evidence>
<keyword evidence="1" id="KW-1133">Transmembrane helix</keyword>
<dbReference type="GO" id="GO:0006355">
    <property type="term" value="P:regulation of DNA-templated transcription"/>
    <property type="evidence" value="ECO:0007669"/>
    <property type="project" value="InterPro"/>
</dbReference>
<organism evidence="3 4">
    <name type="scientific">Flagellimonas pacifica</name>
    <dbReference type="NCBI Taxonomy" id="1247520"/>
    <lineage>
        <taxon>Bacteria</taxon>
        <taxon>Pseudomonadati</taxon>
        <taxon>Bacteroidota</taxon>
        <taxon>Flavobacteriia</taxon>
        <taxon>Flavobacteriales</taxon>
        <taxon>Flavobacteriaceae</taxon>
        <taxon>Flagellimonas</taxon>
    </lineage>
</organism>
<reference evidence="4" key="1">
    <citation type="submission" date="2017-09" db="EMBL/GenBank/DDBJ databases">
        <authorList>
            <person name="Varghese N."/>
            <person name="Submissions S."/>
        </authorList>
    </citation>
    <scope>NUCLEOTIDE SEQUENCE [LARGE SCALE GENOMIC DNA]</scope>
    <source>
        <strain evidence="4">DSM 25885</strain>
    </source>
</reference>
<name>A0A285MVL6_9FLAO</name>
<accession>A0A285MVL6</accession>
<proteinExistence type="predicted"/>
<dbReference type="PANTHER" id="PTHR10098:SF108">
    <property type="entry name" value="TETRATRICOPEPTIDE REPEAT PROTEIN 28"/>
    <property type="match status" value="1"/>
</dbReference>
<feature type="signal peptide" evidence="2">
    <location>
        <begin position="1"/>
        <end position="20"/>
    </location>
</feature>
<keyword evidence="3" id="KW-0238">DNA-binding</keyword>
<gene>
    <name evidence="3" type="ORF">SAMN06265377_3076</name>
</gene>
<dbReference type="EMBL" id="OBEH01000005">
    <property type="protein sequence ID" value="SNZ01239.1"/>
    <property type="molecule type" value="Genomic_DNA"/>
</dbReference>
<dbReference type="PANTHER" id="PTHR10098">
    <property type="entry name" value="RAPSYN-RELATED"/>
    <property type="match status" value="1"/>
</dbReference>
<keyword evidence="1" id="KW-0472">Membrane</keyword>
<dbReference type="Gene3D" id="1.10.10.10">
    <property type="entry name" value="Winged helix-like DNA-binding domain superfamily/Winged helix DNA-binding domain"/>
    <property type="match status" value="1"/>
</dbReference>
<dbReference type="InterPro" id="IPR011990">
    <property type="entry name" value="TPR-like_helical_dom_sf"/>
</dbReference>
<feature type="chain" id="PRO_5012854739" evidence="2">
    <location>
        <begin position="21"/>
        <end position="620"/>
    </location>
</feature>
<dbReference type="SUPFAM" id="SSF46894">
    <property type="entry name" value="C-terminal effector domain of the bipartite response regulators"/>
    <property type="match status" value="1"/>
</dbReference>
<dbReference type="Proteomes" id="UP000219048">
    <property type="component" value="Unassembled WGS sequence"/>
</dbReference>
<keyword evidence="2" id="KW-0732">Signal</keyword>
<evidence type="ECO:0000313" key="4">
    <source>
        <dbReference type="Proteomes" id="UP000219048"/>
    </source>
</evidence>